<reference evidence="2" key="2">
    <citation type="journal article" date="2024" name="Plant">
        <title>Genomic evolution and insights into agronomic trait innovations of Sesamum species.</title>
        <authorList>
            <person name="Miao H."/>
            <person name="Wang L."/>
            <person name="Qu L."/>
            <person name="Liu H."/>
            <person name="Sun Y."/>
            <person name="Le M."/>
            <person name="Wang Q."/>
            <person name="Wei S."/>
            <person name="Zheng Y."/>
            <person name="Lin W."/>
            <person name="Duan Y."/>
            <person name="Cao H."/>
            <person name="Xiong S."/>
            <person name="Wang X."/>
            <person name="Wei L."/>
            <person name="Li C."/>
            <person name="Ma Q."/>
            <person name="Ju M."/>
            <person name="Zhao R."/>
            <person name="Li G."/>
            <person name="Mu C."/>
            <person name="Tian Q."/>
            <person name="Mei H."/>
            <person name="Zhang T."/>
            <person name="Gao T."/>
            <person name="Zhang H."/>
        </authorList>
    </citation>
    <scope>NUCLEOTIDE SEQUENCE</scope>
    <source>
        <strain evidence="2">KEN8</strain>
    </source>
</reference>
<protein>
    <submittedName>
        <fullName evidence="2">Mitochondrial protein</fullName>
    </submittedName>
</protein>
<gene>
    <name evidence="2" type="ORF">Scaly_3102300</name>
</gene>
<sequence>MHLCQNVVSDNILLAQELLAGYNQVRLPQRCTLKVDIQKAYDSVEWDFLWAVLRLFGFPPRFIVLIEQCVSTATFSVALNGSVHGFFKGSRGLRQGLNVNPAKVRSFYPVQCNKNDDDDRLLSTWVFKRVLCLIDTQLAGWNQHNLSYAGRVQLIKSVLSSLHTYWASVFILPKGILKIIEGKMRKFLWQGASGRGNAKVAWDQICKPKEEGGLGIRSMLAMNQALMLKHLWRILQNDGTSIWVDWIQHYRLRNSTIWTFNGATGSWSWKKLIKLRPLLQNGVCYKVGNGSSFSLWQDIWHARGPLCLSYPRGPALTGLPISSLLSSVLQQDQWRWPASTEADIAEIISQLPPTNPTTSDQICWRNSAGKFTVQSAILLIQLLQCKFNGTVFFEVNLRLQDTVLFFGWPSLKNYPHWINLGFRVIMMVRAL</sequence>
<accession>A0AAW2JM32</accession>
<organism evidence="2">
    <name type="scientific">Sesamum calycinum</name>
    <dbReference type="NCBI Taxonomy" id="2727403"/>
    <lineage>
        <taxon>Eukaryota</taxon>
        <taxon>Viridiplantae</taxon>
        <taxon>Streptophyta</taxon>
        <taxon>Embryophyta</taxon>
        <taxon>Tracheophyta</taxon>
        <taxon>Spermatophyta</taxon>
        <taxon>Magnoliopsida</taxon>
        <taxon>eudicotyledons</taxon>
        <taxon>Gunneridae</taxon>
        <taxon>Pentapetalae</taxon>
        <taxon>asterids</taxon>
        <taxon>lamiids</taxon>
        <taxon>Lamiales</taxon>
        <taxon>Pedaliaceae</taxon>
        <taxon>Sesamum</taxon>
    </lineage>
</organism>
<comment type="caution">
    <text evidence="2">The sequence shown here is derived from an EMBL/GenBank/DDBJ whole genome shotgun (WGS) entry which is preliminary data.</text>
</comment>
<name>A0AAW2JM32_9LAMI</name>
<evidence type="ECO:0000313" key="2">
    <source>
        <dbReference type="EMBL" id="KAL0295500.1"/>
    </source>
</evidence>
<dbReference type="Pfam" id="PF00078">
    <property type="entry name" value="RVT_1"/>
    <property type="match status" value="1"/>
</dbReference>
<dbReference type="EMBL" id="JACGWM010001026">
    <property type="protein sequence ID" value="KAL0295500.1"/>
    <property type="molecule type" value="Genomic_DNA"/>
</dbReference>
<feature type="domain" description="Reverse transcriptase" evidence="1">
    <location>
        <begin position="29"/>
        <end position="102"/>
    </location>
</feature>
<dbReference type="PANTHER" id="PTHR33116">
    <property type="entry name" value="REVERSE TRANSCRIPTASE ZINC-BINDING DOMAIN-CONTAINING PROTEIN-RELATED-RELATED"/>
    <property type="match status" value="1"/>
</dbReference>
<dbReference type="AlphaFoldDB" id="A0AAW2JM32"/>
<reference evidence="2" key="1">
    <citation type="submission" date="2020-06" db="EMBL/GenBank/DDBJ databases">
        <authorList>
            <person name="Li T."/>
            <person name="Hu X."/>
            <person name="Zhang T."/>
            <person name="Song X."/>
            <person name="Zhang H."/>
            <person name="Dai N."/>
            <person name="Sheng W."/>
            <person name="Hou X."/>
            <person name="Wei L."/>
        </authorList>
    </citation>
    <scope>NUCLEOTIDE SEQUENCE</scope>
    <source>
        <strain evidence="2">KEN8</strain>
        <tissue evidence="2">Leaf</tissue>
    </source>
</reference>
<proteinExistence type="predicted"/>
<evidence type="ECO:0000259" key="1">
    <source>
        <dbReference type="Pfam" id="PF00078"/>
    </source>
</evidence>
<dbReference type="InterPro" id="IPR000477">
    <property type="entry name" value="RT_dom"/>
</dbReference>
<dbReference type="PANTHER" id="PTHR33116:SF78">
    <property type="entry name" value="OS12G0587133 PROTEIN"/>
    <property type="match status" value="1"/>
</dbReference>